<dbReference type="PANTHER" id="PTHR13036:SF0">
    <property type="entry name" value="CHITOBIOSYLDIPHOSPHODOLICHOL BETA-MANNOSYLTRANSFERASE"/>
    <property type="match status" value="1"/>
</dbReference>
<keyword evidence="8" id="KW-0256">Endoplasmic reticulum</keyword>
<evidence type="ECO:0000256" key="7">
    <source>
        <dbReference type="ARBA" id="ARBA00022692"/>
    </source>
</evidence>
<accession>A0A177WR83</accession>
<comment type="function">
    <text evidence="11">Participates in the formation of the lipid-linked precursor oligosaccharide for N-glycosylation. Involved in assembling the dolichol-pyrophosphate-GlcNAc(2)-Man(5) intermediate on the cytoplasmic surface of the ER.</text>
</comment>
<evidence type="ECO:0000313" key="14">
    <source>
        <dbReference type="Proteomes" id="UP000077115"/>
    </source>
</evidence>
<sequence length="468" mass="52990">MIEYLLTVIPIAVATLLCGYIVALRLIPYQRQRVAVLVLGDLGHSPRMQNHVLSLVQNGFEVDFIGYKNSQLRQDISKAANLICIPSPAKIRTLNKRLFILLGLWRSISQTLRLFWILIYAIRKPEYLLIQNPPAIPTLLVARLITILLGNKLIIDWHNFGYSLMSDQFAKNKLLFLFLTKYEQWCGSGAFLHLCVTEAMAKELQFSWQIRGKVVVLYDKPAAHFKQISPIEQHNLFSRLDMSSQTIQYKNPNSNESELIFTKSTAKGLAELKPDRPALIVSCTSWTPDEDFGILFRALSLYDCAAQDRLTKNKVTVPLSKLIVIITGKGPLRSSFEQLATDLKLQHVSIKFAWLEPQDYPILVAAADLGISLHTSSSGLDLPMKIIDMFGCGTPVCTYYYPTICELVQNNQNGVYFQDETELFKKLVDLIGNFPAPNASISTLIQGVGEFKSTWENHWRERVLPLIQ</sequence>
<evidence type="ECO:0000256" key="9">
    <source>
        <dbReference type="ARBA" id="ARBA00022989"/>
    </source>
</evidence>
<evidence type="ECO:0000256" key="1">
    <source>
        <dbReference type="ARBA" id="ARBA00004389"/>
    </source>
</evidence>
<dbReference type="Pfam" id="PF13692">
    <property type="entry name" value="Glyco_trans_1_4"/>
    <property type="match status" value="1"/>
</dbReference>
<evidence type="ECO:0000256" key="2">
    <source>
        <dbReference type="ARBA" id="ARBA00004922"/>
    </source>
</evidence>
<feature type="transmembrane region" description="Helical" evidence="12">
    <location>
        <begin position="98"/>
        <end position="122"/>
    </location>
</feature>
<feature type="transmembrane region" description="Helical" evidence="12">
    <location>
        <begin position="6"/>
        <end position="27"/>
    </location>
</feature>
<dbReference type="GO" id="GO:0004578">
    <property type="term" value="F:chitobiosyldiphosphodolichol beta-mannosyltransferase activity"/>
    <property type="evidence" value="ECO:0007669"/>
    <property type="project" value="UniProtKB-EC"/>
</dbReference>
<evidence type="ECO:0000256" key="4">
    <source>
        <dbReference type="ARBA" id="ARBA00015841"/>
    </source>
</evidence>
<dbReference type="OrthoDB" id="614844at2759"/>
<organism evidence="13 14">
    <name type="scientific">Batrachochytrium dendrobatidis (strain JEL423)</name>
    <dbReference type="NCBI Taxonomy" id="403673"/>
    <lineage>
        <taxon>Eukaryota</taxon>
        <taxon>Fungi</taxon>
        <taxon>Fungi incertae sedis</taxon>
        <taxon>Chytridiomycota</taxon>
        <taxon>Chytridiomycota incertae sedis</taxon>
        <taxon>Chytridiomycetes</taxon>
        <taxon>Rhizophydiales</taxon>
        <taxon>Rhizophydiales incertae sedis</taxon>
        <taxon>Batrachochytrium</taxon>
    </lineage>
</organism>
<evidence type="ECO:0000256" key="3">
    <source>
        <dbReference type="ARBA" id="ARBA00012611"/>
    </source>
</evidence>
<dbReference type="eggNOG" id="KOG2941">
    <property type="taxonomic scope" value="Eukaryota"/>
</dbReference>
<dbReference type="Proteomes" id="UP000077115">
    <property type="component" value="Unassembled WGS sequence"/>
</dbReference>
<dbReference type="SUPFAM" id="SSF53756">
    <property type="entry name" value="UDP-Glycosyltransferase/glycogen phosphorylase"/>
    <property type="match status" value="1"/>
</dbReference>
<evidence type="ECO:0000313" key="13">
    <source>
        <dbReference type="EMBL" id="OAJ41920.1"/>
    </source>
</evidence>
<evidence type="ECO:0000256" key="5">
    <source>
        <dbReference type="ARBA" id="ARBA00022676"/>
    </source>
</evidence>
<comment type="subcellular location">
    <subcellularLocation>
        <location evidence="1">Endoplasmic reticulum membrane</location>
        <topology evidence="1">Single-pass membrane protein</topology>
    </subcellularLocation>
</comment>
<comment type="pathway">
    <text evidence="2">Protein modification; protein glycosylation.</text>
</comment>
<keyword evidence="5" id="KW-0328">Glycosyltransferase</keyword>
<reference evidence="13 14" key="1">
    <citation type="submission" date="2006-10" db="EMBL/GenBank/DDBJ databases">
        <title>The Genome Sequence of Batrachochytrium dendrobatidis JEL423.</title>
        <authorList>
            <consortium name="The Broad Institute Genome Sequencing Platform"/>
            <person name="Birren B."/>
            <person name="Lander E."/>
            <person name="Galagan J."/>
            <person name="Cuomo C."/>
            <person name="Devon K."/>
            <person name="Jaffe D."/>
            <person name="Butler J."/>
            <person name="Alvarez P."/>
            <person name="Gnerre S."/>
            <person name="Grabherr M."/>
            <person name="Kleber M."/>
            <person name="Mauceli E."/>
            <person name="Brockman W."/>
            <person name="Young S."/>
            <person name="LaButti K."/>
            <person name="Sykes S."/>
            <person name="DeCaprio D."/>
            <person name="Crawford M."/>
            <person name="Koehrsen M."/>
            <person name="Engels R."/>
            <person name="Montgomery P."/>
            <person name="Pearson M."/>
            <person name="Howarth C."/>
            <person name="Larson L."/>
            <person name="White J."/>
            <person name="O'Leary S."/>
            <person name="Kodira C."/>
            <person name="Zeng Q."/>
            <person name="Yandava C."/>
            <person name="Alvarado L."/>
            <person name="Longcore J."/>
            <person name="James T."/>
        </authorList>
    </citation>
    <scope>NUCLEOTIDE SEQUENCE [LARGE SCALE GENOMIC DNA]</scope>
    <source>
        <strain evidence="13 14">JEL423</strain>
    </source>
</reference>
<dbReference type="AlphaFoldDB" id="A0A177WR83"/>
<name>A0A177WR83_BATDL</name>
<dbReference type="STRING" id="403673.A0A177WR83"/>
<evidence type="ECO:0000256" key="6">
    <source>
        <dbReference type="ARBA" id="ARBA00022679"/>
    </source>
</evidence>
<evidence type="ECO:0000256" key="10">
    <source>
        <dbReference type="ARBA" id="ARBA00023136"/>
    </source>
</evidence>
<keyword evidence="6" id="KW-0808">Transferase</keyword>
<dbReference type="VEuPathDB" id="FungiDB:BDEG_25449"/>
<protein>
    <recommendedName>
        <fullName evidence="4">Chitobiosyldiphosphodolichol beta-mannosyltransferase</fullName>
        <ecNumber evidence="3">2.4.1.142</ecNumber>
    </recommendedName>
</protein>
<reference evidence="13 14" key="2">
    <citation type="submission" date="2016-05" db="EMBL/GenBank/DDBJ databases">
        <title>Lineage-specific infection strategies underlie the spectrum of fungal disease in amphibians.</title>
        <authorList>
            <person name="Cuomo C.A."/>
            <person name="Farrer R.A."/>
            <person name="James T."/>
            <person name="Longcore J."/>
            <person name="Birren B."/>
        </authorList>
    </citation>
    <scope>NUCLEOTIDE SEQUENCE [LARGE SCALE GENOMIC DNA]</scope>
    <source>
        <strain evidence="13 14">JEL423</strain>
    </source>
</reference>
<keyword evidence="10 12" id="KW-0472">Membrane</keyword>
<dbReference type="EC" id="2.4.1.142" evidence="3"/>
<dbReference type="PANTHER" id="PTHR13036">
    <property type="entry name" value="BETA1,4 MANNOSYLTRANSFERASE"/>
    <property type="match status" value="1"/>
</dbReference>
<gene>
    <name evidence="13" type="ORF">BDEG_25449</name>
</gene>
<evidence type="ECO:0000256" key="8">
    <source>
        <dbReference type="ARBA" id="ARBA00022824"/>
    </source>
</evidence>
<dbReference type="EMBL" id="DS022306">
    <property type="protein sequence ID" value="OAJ41920.1"/>
    <property type="molecule type" value="Genomic_DNA"/>
</dbReference>
<dbReference type="Gene3D" id="3.40.50.2000">
    <property type="entry name" value="Glycogen Phosphorylase B"/>
    <property type="match status" value="2"/>
</dbReference>
<keyword evidence="7 12" id="KW-0812">Transmembrane</keyword>
<keyword evidence="9 12" id="KW-1133">Transmembrane helix</keyword>
<dbReference type="InterPro" id="IPR026051">
    <property type="entry name" value="ALG1-like"/>
</dbReference>
<dbReference type="GO" id="GO:0005789">
    <property type="term" value="C:endoplasmic reticulum membrane"/>
    <property type="evidence" value="ECO:0007669"/>
    <property type="project" value="UniProtKB-SubCell"/>
</dbReference>
<evidence type="ECO:0000256" key="12">
    <source>
        <dbReference type="SAM" id="Phobius"/>
    </source>
</evidence>
<proteinExistence type="predicted"/>
<evidence type="ECO:0000256" key="11">
    <source>
        <dbReference type="ARBA" id="ARBA00024899"/>
    </source>
</evidence>